<evidence type="ECO:0000256" key="1">
    <source>
        <dbReference type="ARBA" id="ARBA00001933"/>
    </source>
</evidence>
<reference evidence="5" key="1">
    <citation type="submission" date="2020-05" db="EMBL/GenBank/DDBJ databases">
        <authorList>
            <person name="Chiriac C."/>
            <person name="Salcher M."/>
            <person name="Ghai R."/>
            <person name="Kavagutti S V."/>
        </authorList>
    </citation>
    <scope>NUCLEOTIDE SEQUENCE</scope>
</reference>
<dbReference type="InterPro" id="IPR001597">
    <property type="entry name" value="ArAA_b-elim_lyase/Thr_aldolase"/>
</dbReference>
<dbReference type="Gene3D" id="3.40.640.10">
    <property type="entry name" value="Type I PLP-dependent aspartate aminotransferase-like (Major domain)"/>
    <property type="match status" value="1"/>
</dbReference>
<feature type="domain" description="Aromatic amino acid beta-eliminating lyase/threonine aldolase" evidence="4">
    <location>
        <begin position="149"/>
        <end position="433"/>
    </location>
</feature>
<keyword evidence="3" id="KW-0663">Pyridoxal phosphate</keyword>
<sequence length="489" mass="51961">MQAKPCQRSGILDEPVEDLAQVLGRRTSTECSEIPVGVAHGAGKHVHRIVQGIDLTASQNQLLLGDANISFPAARHVVPLTTHLAAVPPGPTGWFGLGQRMPAPATEPLPARSRCNWFCHDKTLVMRPRLSVHQTRCMAIDLPAPATGFSSDNSAGTHPLVLEALARANAGHALAYGNDPFTAAARLAFDELFGRHVETLFVWNGTGGNVLALATLQRPGGAVVCTDSAHLHVDETGAPERVVGTKLLTVPHANGKLLPHHIASHAAALGVIHHAQPCTVSITQATEYGTVYSPAEIATICDEAHRHGMKVHLDGARIANAACALGGSVEALRSFTVEAGVDVVTFGGTKNGMMYGEAVVFLDPALAAGAQYLRKQVTQLPSKMRYVAAQFSVCLQDGLWLRTAAHSNAMAARLYEALADIQSLAIDAPEANSLYPTLAPAEAAALQAWAYFYPWDAASNRYRWMTAWDTTPEDVDRFAAGVRSAAGRA</sequence>
<dbReference type="Gene3D" id="3.90.1150.10">
    <property type="entry name" value="Aspartate Aminotransferase, domain 1"/>
    <property type="match status" value="1"/>
</dbReference>
<dbReference type="Pfam" id="PF01212">
    <property type="entry name" value="Beta_elim_lyase"/>
    <property type="match status" value="1"/>
</dbReference>
<organism evidence="5">
    <name type="scientific">freshwater metagenome</name>
    <dbReference type="NCBI Taxonomy" id="449393"/>
    <lineage>
        <taxon>unclassified sequences</taxon>
        <taxon>metagenomes</taxon>
        <taxon>ecological metagenomes</taxon>
    </lineage>
</organism>
<dbReference type="AlphaFoldDB" id="A0A6J7NXV2"/>
<accession>A0A6J7NXV2</accession>
<dbReference type="PANTHER" id="PTHR48097:SF5">
    <property type="entry name" value="LOW SPECIFICITY L-THREONINE ALDOLASE"/>
    <property type="match status" value="1"/>
</dbReference>
<dbReference type="InterPro" id="IPR015422">
    <property type="entry name" value="PyrdxlP-dep_Trfase_small"/>
</dbReference>
<comment type="similarity">
    <text evidence="2">Belongs to the threonine aldolase family.</text>
</comment>
<protein>
    <submittedName>
        <fullName evidence="5">Unannotated protein</fullName>
    </submittedName>
</protein>
<dbReference type="GO" id="GO:0006520">
    <property type="term" value="P:amino acid metabolic process"/>
    <property type="evidence" value="ECO:0007669"/>
    <property type="project" value="InterPro"/>
</dbReference>
<proteinExistence type="inferred from homology"/>
<evidence type="ECO:0000256" key="2">
    <source>
        <dbReference type="ARBA" id="ARBA00006966"/>
    </source>
</evidence>
<dbReference type="GO" id="GO:0016829">
    <property type="term" value="F:lyase activity"/>
    <property type="evidence" value="ECO:0007669"/>
    <property type="project" value="InterPro"/>
</dbReference>
<dbReference type="InterPro" id="IPR015421">
    <property type="entry name" value="PyrdxlP-dep_Trfase_major"/>
</dbReference>
<dbReference type="PANTHER" id="PTHR48097">
    <property type="entry name" value="L-THREONINE ALDOLASE-RELATED"/>
    <property type="match status" value="1"/>
</dbReference>
<evidence type="ECO:0000259" key="4">
    <source>
        <dbReference type="Pfam" id="PF01212"/>
    </source>
</evidence>
<evidence type="ECO:0000256" key="3">
    <source>
        <dbReference type="ARBA" id="ARBA00022898"/>
    </source>
</evidence>
<name>A0A6J7NXV2_9ZZZZ</name>
<dbReference type="EMBL" id="CAFBON010000171">
    <property type="protein sequence ID" value="CAB4997871.1"/>
    <property type="molecule type" value="Genomic_DNA"/>
</dbReference>
<dbReference type="SUPFAM" id="SSF53383">
    <property type="entry name" value="PLP-dependent transferases"/>
    <property type="match status" value="1"/>
</dbReference>
<dbReference type="InterPro" id="IPR015424">
    <property type="entry name" value="PyrdxlP-dep_Trfase"/>
</dbReference>
<gene>
    <name evidence="5" type="ORF">UFOPK3954_01566</name>
</gene>
<evidence type="ECO:0000313" key="5">
    <source>
        <dbReference type="EMBL" id="CAB4997871.1"/>
    </source>
</evidence>
<comment type="cofactor">
    <cofactor evidence="1">
        <name>pyridoxal 5'-phosphate</name>
        <dbReference type="ChEBI" id="CHEBI:597326"/>
    </cofactor>
</comment>